<gene>
    <name evidence="2" type="ORF">F7Q99_15975</name>
</gene>
<reference evidence="2 3" key="1">
    <citation type="submission" date="2019-09" db="EMBL/GenBank/DDBJ databases">
        <title>Genome Sequences of Streptomyces kaniharaensis ATCC 21070.</title>
        <authorList>
            <person name="Zhu W."/>
            <person name="De Crecy-Lagard V."/>
            <person name="Richards N.G."/>
        </authorList>
    </citation>
    <scope>NUCLEOTIDE SEQUENCE [LARGE SCALE GENOMIC DNA]</scope>
    <source>
        <strain evidence="2 3">SF-557</strain>
    </source>
</reference>
<dbReference type="PROSITE" id="PS51257">
    <property type="entry name" value="PROKAR_LIPOPROTEIN"/>
    <property type="match status" value="1"/>
</dbReference>
<accession>A0A6N7KQA7</accession>
<feature type="region of interest" description="Disordered" evidence="1">
    <location>
        <begin position="60"/>
        <end position="100"/>
    </location>
</feature>
<evidence type="ECO:0000313" key="3">
    <source>
        <dbReference type="Proteomes" id="UP000450000"/>
    </source>
</evidence>
<organism evidence="2 3">
    <name type="scientific">Streptomyces kaniharaensis</name>
    <dbReference type="NCBI Taxonomy" id="212423"/>
    <lineage>
        <taxon>Bacteria</taxon>
        <taxon>Bacillati</taxon>
        <taxon>Actinomycetota</taxon>
        <taxon>Actinomycetes</taxon>
        <taxon>Kitasatosporales</taxon>
        <taxon>Streptomycetaceae</taxon>
        <taxon>Streptomyces</taxon>
    </lineage>
</organism>
<dbReference type="RefSeq" id="WP_153462169.1">
    <property type="nucleotide sequence ID" value="NZ_WBOF01000001.1"/>
</dbReference>
<protein>
    <submittedName>
        <fullName evidence="2">Uncharacterized protein</fullName>
    </submittedName>
</protein>
<proteinExistence type="predicted"/>
<name>A0A6N7KQA7_9ACTN</name>
<evidence type="ECO:0000256" key="1">
    <source>
        <dbReference type="SAM" id="MobiDB-lite"/>
    </source>
</evidence>
<feature type="compositionally biased region" description="Basic and acidic residues" evidence="1">
    <location>
        <begin position="89"/>
        <end position="100"/>
    </location>
</feature>
<dbReference type="OrthoDB" id="4200125at2"/>
<evidence type="ECO:0000313" key="2">
    <source>
        <dbReference type="EMBL" id="MQS13726.1"/>
    </source>
</evidence>
<sequence>MQSGRRQSAGWQTATTLQSCGTNWKTLLDKLGKDMGDLGANLVKTAGIYRQDEQSVYAHLQGEGRGVPRPTESDPFGTVLVGEPSTAAEKSRAASERKAK</sequence>
<comment type="caution">
    <text evidence="2">The sequence shown here is derived from an EMBL/GenBank/DDBJ whole genome shotgun (WGS) entry which is preliminary data.</text>
</comment>
<dbReference type="Proteomes" id="UP000450000">
    <property type="component" value="Unassembled WGS sequence"/>
</dbReference>
<keyword evidence="3" id="KW-1185">Reference proteome</keyword>
<dbReference type="EMBL" id="WBOF01000001">
    <property type="protein sequence ID" value="MQS13726.1"/>
    <property type="molecule type" value="Genomic_DNA"/>
</dbReference>
<dbReference type="AlphaFoldDB" id="A0A6N7KQA7"/>